<organism evidence="1 2">
    <name type="scientific">Rhizoctonia solani</name>
    <dbReference type="NCBI Taxonomy" id="456999"/>
    <lineage>
        <taxon>Eukaryota</taxon>
        <taxon>Fungi</taxon>
        <taxon>Dikarya</taxon>
        <taxon>Basidiomycota</taxon>
        <taxon>Agaricomycotina</taxon>
        <taxon>Agaricomycetes</taxon>
        <taxon>Cantharellales</taxon>
        <taxon>Ceratobasidiaceae</taxon>
        <taxon>Rhizoctonia</taxon>
    </lineage>
</organism>
<protein>
    <submittedName>
        <fullName evidence="1">Protein P</fullName>
    </submittedName>
</protein>
<proteinExistence type="predicted"/>
<gene>
    <name evidence="1" type="ORF">RSOLAG22IIIB_00047</name>
</gene>
<keyword evidence="2" id="KW-1185">Reference proteome</keyword>
<dbReference type="AlphaFoldDB" id="A0A0K6FK33"/>
<dbReference type="Proteomes" id="UP000044841">
    <property type="component" value="Unassembled WGS sequence"/>
</dbReference>
<evidence type="ECO:0000313" key="2">
    <source>
        <dbReference type="Proteomes" id="UP000044841"/>
    </source>
</evidence>
<dbReference type="EMBL" id="CYGV01000001">
    <property type="protein sequence ID" value="CUA66606.1"/>
    <property type="molecule type" value="Genomic_DNA"/>
</dbReference>
<reference evidence="1 2" key="1">
    <citation type="submission" date="2015-07" db="EMBL/GenBank/DDBJ databases">
        <authorList>
            <person name="Noorani M."/>
        </authorList>
    </citation>
    <scope>NUCLEOTIDE SEQUENCE [LARGE SCALE GENOMIC DNA]</scope>
    <source>
        <strain evidence="1">BBA 69670</strain>
    </source>
</reference>
<name>A0A0K6FK33_9AGAM</name>
<evidence type="ECO:0000313" key="1">
    <source>
        <dbReference type="EMBL" id="CUA66606.1"/>
    </source>
</evidence>
<sequence length="730" mass="84612">MVWKRVPRVDFLMRLIKGTIVDPLTVILPRLFRYKIFITLPPDLDLDRYNIYAPWVQEIDFFGGRILQEIANPNRLLTLLNGRPLLPNLNRITVYSIIPITEPSIKLVNLFMNPSLKEIRTVLHEKDGGILRSFPMPWSLGPIFINHIKQTCPRLETLEFYPETNWGGVSRPRDECRRALSSFLNLRSFSSTTYMLETATLGALGQLPYLESLTVRGSASASPVLDKRLSIPETWFPSLKELRLYDVNYEDIQVLWKQSAIIKKLVSVLIQVGVWDSRVPTRIILDEQSWIVMSFMFGERLACEFHHTIGDMPKRQRKKRAVAPVDDVTPSHGRRVLAISEFLTCVIHELDAKEQRKLMHISKHFFQAAGPIVWKSVPGIDLIMRLIKGTKVKVDWINASHKYQLMTITLPSKPNLRRYNIYAPWVRQLEIYGGYYQELVNPGPLLTLLGARPPLPNLRRLTASTTAPVDENNLINFLTMFVNPSLTEIRTIIPQKGLPEIWSSRIPSSSVPDFLTRIKKTCPEIQVLEFYPETTYASEWSERYIPNDQSRNILSSFSSLRSFSSTTYIFEPAVFRLIGELPHLESLGIRGSTTELAILNRQFNLSIPETWFPVLKDLRLYDIDPEDIQALWKYPTIVQKLVSALILTDDTTRRNPCDISFKRWNWVGPFLVDLPSLSPHLKDVTFCMGNSNNKIEIPRHHWGRFRPERWQDLTRAFYYYQRYLELGYEL</sequence>
<accession>A0A0K6FK33</accession>